<dbReference type="Pfam" id="PF07732">
    <property type="entry name" value="Cu-oxidase_3"/>
    <property type="match status" value="1"/>
</dbReference>
<dbReference type="InterPro" id="IPR001287">
    <property type="entry name" value="NO2-reductase_Cu"/>
</dbReference>
<dbReference type="GO" id="GO:0005507">
    <property type="term" value="F:copper ion binding"/>
    <property type="evidence" value="ECO:0007669"/>
    <property type="project" value="InterPro"/>
</dbReference>
<keyword evidence="8 10" id="KW-0186">Copper</keyword>
<evidence type="ECO:0000313" key="14">
    <source>
        <dbReference type="Proteomes" id="UP001321047"/>
    </source>
</evidence>
<dbReference type="CDD" id="cd04208">
    <property type="entry name" value="CuRO_2_CuNIR"/>
    <property type="match status" value="1"/>
</dbReference>
<feature type="binding site" description="type 1 copper site" evidence="10">
    <location>
        <position position="183"/>
    </location>
    <ligand>
        <name>Cu cation</name>
        <dbReference type="ChEBI" id="CHEBI:23378"/>
        <label>1</label>
    </ligand>
</feature>
<feature type="binding site" description="type 1 copper site" evidence="10">
    <location>
        <position position="197"/>
    </location>
    <ligand>
        <name>Cu cation</name>
        <dbReference type="ChEBI" id="CHEBI:23378"/>
        <label>1</label>
    </ligand>
</feature>
<evidence type="ECO:0000256" key="8">
    <source>
        <dbReference type="ARBA" id="ARBA00023008"/>
    </source>
</evidence>
<dbReference type="EMBL" id="JAOPJZ010000014">
    <property type="protein sequence ID" value="MCU4753227.1"/>
    <property type="molecule type" value="Genomic_DNA"/>
</dbReference>
<dbReference type="PROSITE" id="PS51257">
    <property type="entry name" value="PROKAR_LIPOPROTEIN"/>
    <property type="match status" value="1"/>
</dbReference>
<evidence type="ECO:0000256" key="7">
    <source>
        <dbReference type="ARBA" id="ARBA00023002"/>
    </source>
</evidence>
<dbReference type="AlphaFoldDB" id="A0AAP2Z9L9"/>
<evidence type="ECO:0000256" key="4">
    <source>
        <dbReference type="ARBA" id="ARBA00017290"/>
    </source>
</evidence>
<evidence type="ECO:0000256" key="1">
    <source>
        <dbReference type="ARBA" id="ARBA00001960"/>
    </source>
</evidence>
<evidence type="ECO:0000256" key="2">
    <source>
        <dbReference type="ARBA" id="ARBA00011233"/>
    </source>
</evidence>
<feature type="region of interest" description="Disordered" evidence="11">
    <location>
        <begin position="64"/>
        <end position="83"/>
    </location>
</feature>
<sequence length="373" mass="40240">MTRQYHNRRRFLAGIGATGVAAIAGCVGSDDDEDGNGNGNENGGNEGSSETENTALADAKAVDVDSIAADPTDIPDPVDWDEPRTHDLTIECIEATAEVEPGVTFDYMTYEGQVPGPMYRVREGDTIDLTFEVPDEYNMDMHNIDFHAVYGPGGGAEATTIAPGDEPARLRFQTKYPGIHIYHCAVPNMDHHISAGMFGAILVEPEDGLPEVDREFYFGQHELYTDGQPGEEGHHTWDVQASRDEDPTYVLLNGEAYGFTPSGAHGPVTAEVGETVRVFQAVGGPNFTAAWHPIGNVWSRLYRDGDLLSDPARNVETTPVAPGTVAAGEMELPVPGPIKIVDHALSRVVHKGALAVIDVQGEEDPDVYDDNPE</sequence>
<evidence type="ECO:0000256" key="10">
    <source>
        <dbReference type="PIRSR" id="PIRSR601287-1"/>
    </source>
</evidence>
<comment type="caution">
    <text evidence="13">The sequence shown here is derived from an EMBL/GenBank/DDBJ whole genome shotgun (WGS) entry which is preliminary data.</text>
</comment>
<comment type="subunit">
    <text evidence="2">Homotrimer.</text>
</comment>
<feature type="domain" description="Plastocyanin-like" evidence="12">
    <location>
        <begin position="96"/>
        <end position="206"/>
    </location>
</feature>
<dbReference type="Gene3D" id="2.60.40.420">
    <property type="entry name" value="Cupredoxins - blue copper proteins"/>
    <property type="match status" value="2"/>
</dbReference>
<comment type="cofactor">
    <cofactor evidence="1 10">
        <name>Cu(+)</name>
        <dbReference type="ChEBI" id="CHEBI:49552"/>
    </cofactor>
</comment>
<evidence type="ECO:0000256" key="5">
    <source>
        <dbReference type="ARBA" id="ARBA00022723"/>
    </source>
</evidence>
<keyword evidence="5 10" id="KW-0479">Metal-binding</keyword>
<feature type="compositionally biased region" description="Gly residues" evidence="11">
    <location>
        <begin position="36"/>
        <end position="46"/>
    </location>
</feature>
<dbReference type="InterPro" id="IPR008972">
    <property type="entry name" value="Cupredoxin"/>
</dbReference>
<feature type="binding site" description="type 1 copper site" evidence="10">
    <location>
        <position position="142"/>
    </location>
    <ligand>
        <name>Cu cation</name>
        <dbReference type="ChEBI" id="CHEBI:23378"/>
        <label>1</label>
    </ligand>
</feature>
<accession>A0AAP2Z9L9</accession>
<dbReference type="SUPFAM" id="SSF49503">
    <property type="entry name" value="Cupredoxins"/>
    <property type="match status" value="2"/>
</dbReference>
<dbReference type="Proteomes" id="UP001321047">
    <property type="component" value="Unassembled WGS sequence"/>
</dbReference>
<dbReference type="CDD" id="cd11020">
    <property type="entry name" value="CuRO_1_CuNIR"/>
    <property type="match status" value="1"/>
</dbReference>
<keyword evidence="7 13" id="KW-0560">Oxidoreductase</keyword>
<comment type="cofactor">
    <cofactor evidence="10">
        <name>Cu(2+)</name>
        <dbReference type="ChEBI" id="CHEBI:29036"/>
    </cofactor>
</comment>
<feature type="binding site" description="type 1 copper site" evidence="10">
    <location>
        <position position="147"/>
    </location>
    <ligand>
        <name>Cu cation</name>
        <dbReference type="ChEBI" id="CHEBI:23378"/>
        <label>1</label>
    </ligand>
</feature>
<evidence type="ECO:0000313" key="13">
    <source>
        <dbReference type="EMBL" id="MCU4753227.1"/>
    </source>
</evidence>
<keyword evidence="14" id="KW-1185">Reference proteome</keyword>
<feature type="binding site" description="type 1 copper site" evidence="10">
    <location>
        <position position="343"/>
    </location>
    <ligand>
        <name>Cu cation</name>
        <dbReference type="ChEBI" id="CHEBI:23378"/>
        <label>1</label>
    </ligand>
</feature>
<keyword evidence="6" id="KW-0677">Repeat</keyword>
<gene>
    <name evidence="13" type="primary">nirK</name>
    <name evidence="13" type="ORF">OB919_14775</name>
</gene>
<dbReference type="NCBIfam" id="TIGR02376">
    <property type="entry name" value="Cu_nitrite_red"/>
    <property type="match status" value="1"/>
</dbReference>
<reference evidence="13 14" key="1">
    <citation type="submission" date="2022-09" db="EMBL/GenBank/DDBJ databases">
        <title>Enrichment on poylsaccharides allowed isolation of novel metabolic and taxonomic groups of Haloarchaea.</title>
        <authorList>
            <person name="Sorokin D.Y."/>
            <person name="Elcheninov A.G."/>
            <person name="Khizhniak T.V."/>
            <person name="Kolganova T.V."/>
            <person name="Kublanov I.V."/>
        </authorList>
    </citation>
    <scope>NUCLEOTIDE SEQUENCE [LARGE SCALE GENOMIC DNA]</scope>
    <source>
        <strain evidence="13 14">AArc-curdl1</strain>
    </source>
</reference>
<proteinExistence type="predicted"/>
<evidence type="ECO:0000256" key="9">
    <source>
        <dbReference type="ARBA" id="ARBA00049340"/>
    </source>
</evidence>
<dbReference type="GO" id="GO:0050421">
    <property type="term" value="F:nitrite reductase (NO-forming) activity"/>
    <property type="evidence" value="ECO:0007669"/>
    <property type="project" value="UniProtKB-EC"/>
</dbReference>
<dbReference type="InterPro" id="IPR011707">
    <property type="entry name" value="Cu-oxidase-like_N"/>
</dbReference>
<evidence type="ECO:0000256" key="3">
    <source>
        <dbReference type="ARBA" id="ARBA00011882"/>
    </source>
</evidence>
<dbReference type="PRINTS" id="PR00695">
    <property type="entry name" value="CUNO2RDTASE"/>
</dbReference>
<comment type="catalytic activity">
    <reaction evidence="9">
        <text>nitric oxide + Fe(III)-[cytochrome c] + H2O = Fe(II)-[cytochrome c] + nitrite + 2 H(+)</text>
        <dbReference type="Rhea" id="RHEA:15233"/>
        <dbReference type="Rhea" id="RHEA-COMP:10350"/>
        <dbReference type="Rhea" id="RHEA-COMP:14399"/>
        <dbReference type="ChEBI" id="CHEBI:15377"/>
        <dbReference type="ChEBI" id="CHEBI:15378"/>
        <dbReference type="ChEBI" id="CHEBI:16301"/>
        <dbReference type="ChEBI" id="CHEBI:16480"/>
        <dbReference type="ChEBI" id="CHEBI:29033"/>
        <dbReference type="ChEBI" id="CHEBI:29034"/>
        <dbReference type="EC" id="1.7.2.1"/>
    </reaction>
</comment>
<dbReference type="EC" id="1.7.2.1" evidence="3"/>
<evidence type="ECO:0000256" key="11">
    <source>
        <dbReference type="SAM" id="MobiDB-lite"/>
    </source>
</evidence>
<dbReference type="FunFam" id="2.60.40.420:FF:000093">
    <property type="entry name" value="Copper-containing nitrite reductase"/>
    <property type="match status" value="1"/>
</dbReference>
<dbReference type="RefSeq" id="WP_342809548.1">
    <property type="nucleotide sequence ID" value="NZ_JAOPJZ010000014.1"/>
</dbReference>
<feature type="binding site" description="type 1 copper site" evidence="10">
    <location>
        <position position="184"/>
    </location>
    <ligand>
        <name>Cu cation</name>
        <dbReference type="ChEBI" id="CHEBI:23378"/>
        <label>1</label>
    </ligand>
</feature>
<feature type="region of interest" description="Disordered" evidence="11">
    <location>
        <begin position="29"/>
        <end position="52"/>
    </location>
</feature>
<protein>
    <recommendedName>
        <fullName evidence="4">Copper-containing nitrite reductase</fullName>
        <ecNumber evidence="3">1.7.2.1</ecNumber>
    </recommendedName>
</protein>
<evidence type="ECO:0000256" key="6">
    <source>
        <dbReference type="ARBA" id="ARBA00022737"/>
    </source>
</evidence>
<evidence type="ECO:0000259" key="12">
    <source>
        <dbReference type="Pfam" id="PF07732"/>
    </source>
</evidence>
<organism evidence="13 14">
    <name type="scientific">Natronosalvus hydrolyticus</name>
    <dbReference type="NCBI Taxonomy" id="2979988"/>
    <lineage>
        <taxon>Archaea</taxon>
        <taxon>Methanobacteriati</taxon>
        <taxon>Methanobacteriota</taxon>
        <taxon>Stenosarchaea group</taxon>
        <taxon>Halobacteria</taxon>
        <taxon>Halobacteriales</taxon>
        <taxon>Natrialbaceae</taxon>
        <taxon>Natronosalvus</taxon>
    </lineage>
</organism>
<feature type="binding site" description="type 1 copper site" evidence="10">
    <location>
        <position position="192"/>
    </location>
    <ligand>
        <name>Cu cation</name>
        <dbReference type="ChEBI" id="CHEBI:23378"/>
        <label>1</label>
    </ligand>
</feature>
<name>A0AAP2Z9L9_9EURY</name>